<feature type="compositionally biased region" description="Pro residues" evidence="1">
    <location>
        <begin position="43"/>
        <end position="59"/>
    </location>
</feature>
<organism evidence="2 3">
    <name type="scientific">Aspergillus avenaceus</name>
    <dbReference type="NCBI Taxonomy" id="36643"/>
    <lineage>
        <taxon>Eukaryota</taxon>
        <taxon>Fungi</taxon>
        <taxon>Dikarya</taxon>
        <taxon>Ascomycota</taxon>
        <taxon>Pezizomycotina</taxon>
        <taxon>Eurotiomycetes</taxon>
        <taxon>Eurotiomycetidae</taxon>
        <taxon>Eurotiales</taxon>
        <taxon>Aspergillaceae</taxon>
        <taxon>Aspergillus</taxon>
        <taxon>Aspergillus subgen. Circumdati</taxon>
    </lineage>
</organism>
<evidence type="ECO:0000313" key="2">
    <source>
        <dbReference type="EMBL" id="KAE8154184.1"/>
    </source>
</evidence>
<dbReference type="EMBL" id="ML742031">
    <property type="protein sequence ID" value="KAE8154184.1"/>
    <property type="molecule type" value="Genomic_DNA"/>
</dbReference>
<protein>
    <submittedName>
        <fullName evidence="2">Uncharacterized protein</fullName>
    </submittedName>
</protein>
<accession>A0A5N6U6I6</accession>
<evidence type="ECO:0000256" key="1">
    <source>
        <dbReference type="SAM" id="MobiDB-lite"/>
    </source>
</evidence>
<dbReference type="Proteomes" id="UP000325780">
    <property type="component" value="Unassembled WGS sequence"/>
</dbReference>
<gene>
    <name evidence="2" type="ORF">BDV25DRAFT_136110</name>
</gene>
<keyword evidence="3" id="KW-1185">Reference proteome</keyword>
<feature type="region of interest" description="Disordered" evidence="1">
    <location>
        <begin position="87"/>
        <end position="123"/>
    </location>
</feature>
<feature type="compositionally biased region" description="Polar residues" evidence="1">
    <location>
        <begin position="87"/>
        <end position="98"/>
    </location>
</feature>
<feature type="region of interest" description="Disordered" evidence="1">
    <location>
        <begin position="1"/>
        <end position="59"/>
    </location>
</feature>
<proteinExistence type="predicted"/>
<evidence type="ECO:0000313" key="3">
    <source>
        <dbReference type="Proteomes" id="UP000325780"/>
    </source>
</evidence>
<name>A0A5N6U6I6_ASPAV</name>
<dbReference type="AlphaFoldDB" id="A0A5N6U6I6"/>
<sequence>MSDRRNNSPPPYRPVVANHSNNGRPMGLAATPQSNNTANPHLRLPPPSPAQAYPSPPLLPRQVQSLGVLNKPIQLPAINPATNQVTNQANNHATNGEPSNGFPARRVPPGLKRGLPSRTSGKKTSVSLSQMLDGGDIAGLPGSLLDLRRKKLKTHAEVHRTRARALEIDLMVVDMDEKLEMDRWVRDQEQGEN</sequence>
<reference evidence="2 3" key="1">
    <citation type="submission" date="2019-04" db="EMBL/GenBank/DDBJ databases">
        <title>Friends and foes A comparative genomics study of 23 Aspergillus species from section Flavi.</title>
        <authorList>
            <consortium name="DOE Joint Genome Institute"/>
            <person name="Kjaerbolling I."/>
            <person name="Vesth T."/>
            <person name="Frisvad J.C."/>
            <person name="Nybo J.L."/>
            <person name="Theobald S."/>
            <person name="Kildgaard S."/>
            <person name="Isbrandt T."/>
            <person name="Kuo A."/>
            <person name="Sato A."/>
            <person name="Lyhne E.K."/>
            <person name="Kogle M.E."/>
            <person name="Wiebenga A."/>
            <person name="Kun R.S."/>
            <person name="Lubbers R.J."/>
            <person name="Makela M.R."/>
            <person name="Barry K."/>
            <person name="Chovatia M."/>
            <person name="Clum A."/>
            <person name="Daum C."/>
            <person name="Haridas S."/>
            <person name="He G."/>
            <person name="LaButti K."/>
            <person name="Lipzen A."/>
            <person name="Mondo S."/>
            <person name="Riley R."/>
            <person name="Salamov A."/>
            <person name="Simmons B.A."/>
            <person name="Magnuson J.K."/>
            <person name="Henrissat B."/>
            <person name="Mortensen U.H."/>
            <person name="Larsen T.O."/>
            <person name="Devries R.P."/>
            <person name="Grigoriev I.V."/>
            <person name="Machida M."/>
            <person name="Baker S.E."/>
            <person name="Andersen M.R."/>
        </authorList>
    </citation>
    <scope>NUCLEOTIDE SEQUENCE [LARGE SCALE GENOMIC DNA]</scope>
    <source>
        <strain evidence="2 3">IBT 18842</strain>
    </source>
</reference>